<keyword evidence="2" id="KW-1185">Reference proteome</keyword>
<reference evidence="1" key="1">
    <citation type="submission" date="2020-11" db="EMBL/GenBank/DDBJ databases">
        <title>Nocardia NEAU-351.nov., a novel actinomycete isolated from the cow dung.</title>
        <authorList>
            <person name="Zhang X."/>
        </authorList>
    </citation>
    <scope>NUCLEOTIDE SEQUENCE</scope>
    <source>
        <strain evidence="1">NEAU-351</strain>
    </source>
</reference>
<accession>A0A931I5J0</accession>
<dbReference type="Proteomes" id="UP000655751">
    <property type="component" value="Unassembled WGS sequence"/>
</dbReference>
<organism evidence="1 2">
    <name type="scientific">Nocardia bovistercoris</name>
    <dbReference type="NCBI Taxonomy" id="2785916"/>
    <lineage>
        <taxon>Bacteria</taxon>
        <taxon>Bacillati</taxon>
        <taxon>Actinomycetota</taxon>
        <taxon>Actinomycetes</taxon>
        <taxon>Mycobacteriales</taxon>
        <taxon>Nocardiaceae</taxon>
        <taxon>Nocardia</taxon>
    </lineage>
</organism>
<dbReference type="Pfam" id="PF10049">
    <property type="entry name" value="DUF2283"/>
    <property type="match status" value="1"/>
</dbReference>
<sequence length="113" mass="11864">MNRMTGKVELQIDPNVGAAYIQLNDSAVVRTVEVTDSVLIDLDAMDMVVGIEVLSLSAEIPVGPLMRDWHIHSDVVSALQNIRPSVSGFVALFSSVGGAAVGVGEGVAQVRSC</sequence>
<evidence type="ECO:0000313" key="1">
    <source>
        <dbReference type="EMBL" id="MBH0775242.1"/>
    </source>
</evidence>
<dbReference type="AlphaFoldDB" id="A0A931I5J0"/>
<protein>
    <submittedName>
        <fullName evidence="1">DUF2283 domain-containing protein</fullName>
    </submittedName>
</protein>
<dbReference type="InterPro" id="IPR019270">
    <property type="entry name" value="DUF2283"/>
</dbReference>
<gene>
    <name evidence="1" type="ORF">IT779_02955</name>
</gene>
<proteinExistence type="predicted"/>
<comment type="caution">
    <text evidence="1">The sequence shown here is derived from an EMBL/GenBank/DDBJ whole genome shotgun (WGS) entry which is preliminary data.</text>
</comment>
<dbReference type="RefSeq" id="WP_196147527.1">
    <property type="nucleotide sequence ID" value="NZ_JADMLG010000001.1"/>
</dbReference>
<evidence type="ECO:0000313" key="2">
    <source>
        <dbReference type="Proteomes" id="UP000655751"/>
    </source>
</evidence>
<name>A0A931I5J0_9NOCA</name>
<dbReference type="EMBL" id="JADMLG010000001">
    <property type="protein sequence ID" value="MBH0775242.1"/>
    <property type="molecule type" value="Genomic_DNA"/>
</dbReference>